<dbReference type="WBParaSite" id="PSAMB.scaffold830size49493.g9141.t1">
    <property type="protein sequence ID" value="PSAMB.scaffold830size49493.g9141.t1"/>
    <property type="gene ID" value="PSAMB.scaffold830size49493.g9141"/>
</dbReference>
<accession>A0A914XIB0</accession>
<keyword evidence="7" id="KW-0677">Repeat</keyword>
<evidence type="ECO:0000256" key="15">
    <source>
        <dbReference type="RuleBase" id="RU000488"/>
    </source>
</evidence>
<evidence type="ECO:0000256" key="2">
    <source>
        <dbReference type="ARBA" id="ARBA00006375"/>
    </source>
</evidence>
<evidence type="ECO:0000256" key="7">
    <source>
        <dbReference type="ARBA" id="ARBA00022737"/>
    </source>
</evidence>
<feature type="repeat" description="Solcar" evidence="14">
    <location>
        <begin position="14"/>
        <end position="106"/>
    </location>
</feature>
<evidence type="ECO:0000256" key="9">
    <source>
        <dbReference type="ARBA" id="ARBA00022989"/>
    </source>
</evidence>
<evidence type="ECO:0000256" key="4">
    <source>
        <dbReference type="ARBA" id="ARBA00022448"/>
    </source>
</evidence>
<dbReference type="GO" id="GO:1990544">
    <property type="term" value="P:mitochondrial ATP transmembrane transport"/>
    <property type="evidence" value="ECO:0007669"/>
    <property type="project" value="InterPro"/>
</dbReference>
<evidence type="ECO:0000256" key="8">
    <source>
        <dbReference type="ARBA" id="ARBA00022792"/>
    </source>
</evidence>
<dbReference type="GO" id="GO:0005471">
    <property type="term" value="F:ATP:ADP antiporter activity"/>
    <property type="evidence" value="ECO:0007669"/>
    <property type="project" value="UniProtKB-UniRule"/>
</dbReference>
<sequence>MAAVNTRRSEKDKLRFAKDFFAGGISATVAKTFIAPVERVKILLQLQDAQKTISSDRRYKGIVDCFVRIPKEQGFASFWRGNLTNCMRYFPQQALNFACKDTYKRWFMSGIDKKTEFWKFFAGNLAAGGAAGATSLCFVYPLEFARTRLSADVGKGNTREFKGLTDCIRSIARSDGIIGLYRGFGVSIQFVVLYRAAYFGLFDTGHALLSKDSAQLGFFGAWALAQGSTIFAGLVCYPWDTVRRRLMMQAGRPDPLYKNTLDCWKKIIHQEGAKALFKGSLTNMIRGTGSALLLAVYAEIAKYI</sequence>
<keyword evidence="6 14" id="KW-0812">Transmembrane</keyword>
<evidence type="ECO:0000256" key="12">
    <source>
        <dbReference type="ARBA" id="ARBA00024143"/>
    </source>
</evidence>
<dbReference type="PRINTS" id="PR00927">
    <property type="entry name" value="ADPTRNSLCASE"/>
</dbReference>
<evidence type="ECO:0000256" key="10">
    <source>
        <dbReference type="ARBA" id="ARBA00023128"/>
    </source>
</evidence>
<evidence type="ECO:0000256" key="11">
    <source>
        <dbReference type="ARBA" id="ARBA00023136"/>
    </source>
</evidence>
<evidence type="ECO:0000256" key="6">
    <source>
        <dbReference type="ARBA" id="ARBA00022692"/>
    </source>
</evidence>
<dbReference type="PROSITE" id="PS50920">
    <property type="entry name" value="SOLCAR"/>
    <property type="match status" value="3"/>
</dbReference>
<protein>
    <recommendedName>
        <fullName evidence="16">ADP/ATP translocase</fullName>
    </recommendedName>
    <alternativeName>
        <fullName evidence="16">ADP,ATP carrier protein</fullName>
    </alternativeName>
</protein>
<evidence type="ECO:0000256" key="1">
    <source>
        <dbReference type="ARBA" id="ARBA00004448"/>
    </source>
</evidence>
<dbReference type="InterPro" id="IPR002067">
    <property type="entry name" value="MCP"/>
</dbReference>
<dbReference type="GO" id="GO:0005743">
    <property type="term" value="C:mitochondrial inner membrane"/>
    <property type="evidence" value="ECO:0007669"/>
    <property type="project" value="UniProtKB-SubCell"/>
</dbReference>
<comment type="catalytic activity">
    <reaction evidence="12">
        <text>ADP(in) + ATP(out) = ADP(out) + ATP(in)</text>
        <dbReference type="Rhea" id="RHEA:34999"/>
        <dbReference type="ChEBI" id="CHEBI:30616"/>
        <dbReference type="ChEBI" id="CHEBI:456216"/>
    </reaction>
    <physiologicalReaction direction="left-to-right" evidence="12">
        <dbReference type="Rhea" id="RHEA:35000"/>
    </physiologicalReaction>
</comment>
<evidence type="ECO:0000256" key="3">
    <source>
        <dbReference type="ARBA" id="ARBA00011245"/>
    </source>
</evidence>
<name>A0A914XIB0_9BILA</name>
<keyword evidence="11 14" id="KW-0472">Membrane</keyword>
<evidence type="ECO:0000256" key="5">
    <source>
        <dbReference type="ARBA" id="ARBA00022449"/>
    </source>
</evidence>
<dbReference type="Gene3D" id="1.50.40.10">
    <property type="entry name" value="Mitochondrial carrier domain"/>
    <property type="match status" value="1"/>
</dbReference>
<evidence type="ECO:0000313" key="17">
    <source>
        <dbReference type="Proteomes" id="UP000887566"/>
    </source>
</evidence>
<comment type="caution">
    <text evidence="16">Lacks conserved residue(s) required for the propagation of feature annotation.</text>
</comment>
<comment type="similarity">
    <text evidence="2 15">Belongs to the mitochondrial carrier (TC 2.A.29) family.</text>
</comment>
<keyword evidence="9 16" id="KW-1133">Transmembrane helix</keyword>
<keyword evidence="8" id="KW-0999">Mitochondrion inner membrane</keyword>
<comment type="function">
    <text evidence="13">ADP:ATP antiporter that mediates import of ADP into the mitochondrial matrix for ATP synthesis, and export of ATP out to fuel the cell. Cycles between the cytoplasmic-open state (c-state) and the matrix-open state (m-state): operates by the alternating access mechanism with a single substrate-binding site intermittently exposed to either the cytosolic (c-state) or matrix (m-state) side of the inner mitochondrial membrane.</text>
</comment>
<dbReference type="FunFam" id="1.50.40.10:FF:000002">
    <property type="entry name" value="Putative ADP/ATP translocase 2-like"/>
    <property type="match status" value="1"/>
</dbReference>
<comment type="function">
    <text evidence="16">Catalyzes the exchange of ADP and ATP across the membrane.</text>
</comment>
<keyword evidence="17" id="KW-1185">Reference proteome</keyword>
<dbReference type="AlphaFoldDB" id="A0A914XIB0"/>
<feature type="transmembrane region" description="Helical" evidence="16">
    <location>
        <begin position="218"/>
        <end position="239"/>
    </location>
</feature>
<feature type="repeat" description="Solcar" evidence="14">
    <location>
        <begin position="216"/>
        <end position="303"/>
    </location>
</feature>
<dbReference type="InterPro" id="IPR002113">
    <property type="entry name" value="ADT_euk_type"/>
</dbReference>
<dbReference type="Proteomes" id="UP000887566">
    <property type="component" value="Unplaced"/>
</dbReference>
<comment type="subunit">
    <text evidence="3 16">Monomer.</text>
</comment>
<dbReference type="GO" id="GO:1901029">
    <property type="term" value="P:negative regulation of mitochondrial outer membrane permeabilization involved in apoptotic signaling pathway"/>
    <property type="evidence" value="ECO:0007669"/>
    <property type="project" value="TreeGrafter"/>
</dbReference>
<keyword evidence="4 15" id="KW-0813">Transport</keyword>
<comment type="subcellular location">
    <subcellularLocation>
        <location evidence="16">Membrane</location>
        <topology evidence="16">Multi-pass membrane protein</topology>
    </subcellularLocation>
    <subcellularLocation>
        <location evidence="1">Mitochondrion inner membrane</location>
        <topology evidence="1">Multi-pass membrane protein</topology>
    </subcellularLocation>
</comment>
<dbReference type="SUPFAM" id="SSF103506">
    <property type="entry name" value="Mitochondrial carrier"/>
    <property type="match status" value="1"/>
</dbReference>
<reference evidence="18" key="1">
    <citation type="submission" date="2022-11" db="UniProtKB">
        <authorList>
            <consortium name="WormBaseParasite"/>
        </authorList>
    </citation>
    <scope>IDENTIFICATION</scope>
</reference>
<evidence type="ECO:0000256" key="14">
    <source>
        <dbReference type="PROSITE-ProRule" id="PRU00282"/>
    </source>
</evidence>
<feature type="transmembrane region" description="Helical" evidence="16">
    <location>
        <begin position="179"/>
        <end position="198"/>
    </location>
</feature>
<dbReference type="PRINTS" id="PR00926">
    <property type="entry name" value="MITOCARRIER"/>
</dbReference>
<dbReference type="InterPro" id="IPR018108">
    <property type="entry name" value="MCP_transmembrane"/>
</dbReference>
<organism evidence="17 18">
    <name type="scientific">Plectus sambesii</name>
    <dbReference type="NCBI Taxonomy" id="2011161"/>
    <lineage>
        <taxon>Eukaryota</taxon>
        <taxon>Metazoa</taxon>
        <taxon>Ecdysozoa</taxon>
        <taxon>Nematoda</taxon>
        <taxon>Chromadorea</taxon>
        <taxon>Plectida</taxon>
        <taxon>Plectina</taxon>
        <taxon>Plectoidea</taxon>
        <taxon>Plectidae</taxon>
        <taxon>Plectus</taxon>
    </lineage>
</organism>
<dbReference type="PANTHER" id="PTHR45635">
    <property type="entry name" value="ADP,ATP CARRIER PROTEIN 1-RELATED-RELATED"/>
    <property type="match status" value="1"/>
</dbReference>
<evidence type="ECO:0000256" key="16">
    <source>
        <dbReference type="RuleBase" id="RU368008"/>
    </source>
</evidence>
<dbReference type="GO" id="GO:0140021">
    <property type="term" value="P:mitochondrial ADP transmembrane transport"/>
    <property type="evidence" value="ECO:0007669"/>
    <property type="project" value="InterPro"/>
</dbReference>
<keyword evidence="5" id="KW-0050">Antiport</keyword>
<feature type="repeat" description="Solcar" evidence="14">
    <location>
        <begin position="119"/>
        <end position="208"/>
    </location>
</feature>
<dbReference type="PANTHER" id="PTHR45635:SF14">
    <property type="entry name" value="ADP_ATP TRANSLOCASE"/>
    <property type="match status" value="1"/>
</dbReference>
<dbReference type="Pfam" id="PF00153">
    <property type="entry name" value="Mito_carr"/>
    <property type="match status" value="3"/>
</dbReference>
<proteinExistence type="inferred from homology"/>
<evidence type="ECO:0000256" key="13">
    <source>
        <dbReference type="ARBA" id="ARBA00045250"/>
    </source>
</evidence>
<keyword evidence="10" id="KW-0496">Mitochondrion</keyword>
<evidence type="ECO:0000313" key="18">
    <source>
        <dbReference type="WBParaSite" id="PSAMB.scaffold830size49493.g9141.t1"/>
    </source>
</evidence>
<dbReference type="InterPro" id="IPR023395">
    <property type="entry name" value="MCP_dom_sf"/>
</dbReference>